<dbReference type="Pfam" id="PF02544">
    <property type="entry name" value="Steroid_dh"/>
    <property type="match status" value="1"/>
</dbReference>
<dbReference type="GO" id="GO:0016020">
    <property type="term" value="C:membrane"/>
    <property type="evidence" value="ECO:0007669"/>
    <property type="project" value="UniProtKB-SubCell"/>
</dbReference>
<evidence type="ECO:0000256" key="1">
    <source>
        <dbReference type="ARBA" id="ARBA00004141"/>
    </source>
</evidence>
<evidence type="ECO:0000256" key="4">
    <source>
        <dbReference type="ARBA" id="ARBA00022989"/>
    </source>
</evidence>
<feature type="transmembrane region" description="Helical" evidence="6">
    <location>
        <begin position="136"/>
        <end position="154"/>
    </location>
</feature>
<dbReference type="Gene3D" id="1.20.120.1630">
    <property type="match status" value="1"/>
</dbReference>
<feature type="domain" description="3-oxo-5-alpha-steroid 4-dehydrogenase C-terminal" evidence="7">
    <location>
        <begin position="135"/>
        <end position="300"/>
    </location>
</feature>
<dbReference type="PANTHER" id="PTHR10556">
    <property type="entry name" value="3-OXO-5-ALPHA-STEROID 4-DEHYDROGENASE"/>
    <property type="match status" value="1"/>
</dbReference>
<dbReference type="PIRSF" id="PIRSF015596">
    <property type="entry name" value="5_alpha-SR2"/>
    <property type="match status" value="1"/>
</dbReference>
<feature type="transmembrane region" description="Helical" evidence="6">
    <location>
        <begin position="174"/>
        <end position="192"/>
    </location>
</feature>
<keyword evidence="9" id="KW-1185">Reference proteome</keyword>
<dbReference type="OMA" id="PEEWYTD"/>
<keyword evidence="4 6" id="KW-1133">Transmembrane helix</keyword>
<accession>A0A8T2QKU7</accession>
<comment type="similarity">
    <text evidence="2 6">Belongs to the steroid 5-alpha reductase family.</text>
</comment>
<keyword evidence="6" id="KW-0444">Lipid biosynthesis</keyword>
<dbReference type="EMBL" id="CM035439">
    <property type="protein sequence ID" value="KAH7284549.1"/>
    <property type="molecule type" value="Genomic_DNA"/>
</dbReference>
<organism evidence="8 9">
    <name type="scientific">Ceratopteris richardii</name>
    <name type="common">Triangle waterfern</name>
    <dbReference type="NCBI Taxonomy" id="49495"/>
    <lineage>
        <taxon>Eukaryota</taxon>
        <taxon>Viridiplantae</taxon>
        <taxon>Streptophyta</taxon>
        <taxon>Embryophyta</taxon>
        <taxon>Tracheophyta</taxon>
        <taxon>Polypodiopsida</taxon>
        <taxon>Polypodiidae</taxon>
        <taxon>Polypodiales</taxon>
        <taxon>Pteridineae</taxon>
        <taxon>Pteridaceae</taxon>
        <taxon>Parkerioideae</taxon>
        <taxon>Ceratopteris</taxon>
    </lineage>
</organism>
<gene>
    <name evidence="8" type="ORF">KP509_34G059200</name>
</gene>
<evidence type="ECO:0000256" key="3">
    <source>
        <dbReference type="ARBA" id="ARBA00022692"/>
    </source>
</evidence>
<keyword evidence="5 6" id="KW-0472">Membrane</keyword>
<dbReference type="EC" id="1.3.1.22" evidence="6"/>
<feature type="transmembrane region" description="Helical" evidence="6">
    <location>
        <begin position="246"/>
        <end position="270"/>
    </location>
</feature>
<proteinExistence type="inferred from homology"/>
<dbReference type="InterPro" id="IPR001104">
    <property type="entry name" value="3-oxo-5_a-steroid_4-DH_C"/>
</dbReference>
<keyword evidence="3 6" id="KW-0812">Transmembrane</keyword>
<name>A0A8T2QKU7_CERRI</name>
<evidence type="ECO:0000256" key="5">
    <source>
        <dbReference type="ARBA" id="ARBA00023136"/>
    </source>
</evidence>
<evidence type="ECO:0000256" key="6">
    <source>
        <dbReference type="PIRNR" id="PIRNR015596"/>
    </source>
</evidence>
<reference evidence="8" key="1">
    <citation type="submission" date="2021-08" db="EMBL/GenBank/DDBJ databases">
        <title>WGS assembly of Ceratopteris richardii.</title>
        <authorList>
            <person name="Marchant D.B."/>
            <person name="Chen G."/>
            <person name="Jenkins J."/>
            <person name="Shu S."/>
            <person name="Leebens-Mack J."/>
            <person name="Grimwood J."/>
            <person name="Schmutz J."/>
            <person name="Soltis P."/>
            <person name="Soltis D."/>
            <person name="Chen Z.-H."/>
        </authorList>
    </citation>
    <scope>NUCLEOTIDE SEQUENCE</scope>
    <source>
        <strain evidence="8">Whitten #5841</strain>
        <tissue evidence="8">Leaf</tissue>
    </source>
</reference>
<dbReference type="InterPro" id="IPR039357">
    <property type="entry name" value="SRD5A/TECR"/>
</dbReference>
<dbReference type="FunFam" id="1.20.120.1630:FF:000014">
    <property type="entry name" value="Steroid 5-alpha reductase, putative"/>
    <property type="match status" value="1"/>
</dbReference>
<keyword evidence="6" id="KW-0443">Lipid metabolism</keyword>
<evidence type="ECO:0000313" key="8">
    <source>
        <dbReference type="EMBL" id="KAH7284549.1"/>
    </source>
</evidence>
<dbReference type="Proteomes" id="UP000825935">
    <property type="component" value="Chromosome 34"/>
</dbReference>
<evidence type="ECO:0000313" key="9">
    <source>
        <dbReference type="Proteomes" id="UP000825935"/>
    </source>
</evidence>
<dbReference type="PROSITE" id="PS50244">
    <property type="entry name" value="S5A_REDUCTASE"/>
    <property type="match status" value="1"/>
</dbReference>
<protein>
    <recommendedName>
        <fullName evidence="6">Steroid 5-alpha-reductase DET2</fullName>
        <ecNumber evidence="6">1.3.1.22</ecNumber>
    </recommendedName>
</protein>
<feature type="transmembrane region" description="Helical" evidence="6">
    <location>
        <begin position="80"/>
        <end position="101"/>
    </location>
</feature>
<dbReference type="InterPro" id="IPR016636">
    <property type="entry name" value="3-oxo-5-alpha-steroid_4-DH"/>
</dbReference>
<feature type="transmembrane region" description="Helical" evidence="6">
    <location>
        <begin position="20"/>
        <end position="40"/>
    </location>
</feature>
<dbReference type="AlphaFoldDB" id="A0A8T2QKU7"/>
<comment type="pathway">
    <text evidence="6">Plant hormone biosynthesis; brassinosteroid biosynthesis.</text>
</comment>
<evidence type="ECO:0000256" key="2">
    <source>
        <dbReference type="ARBA" id="ARBA00007742"/>
    </source>
</evidence>
<comment type="function">
    <text evidence="6">Involved in a reduction step in the biosynthesis of the plant steroid, brassinolide.</text>
</comment>
<dbReference type="OrthoDB" id="5788137at2759"/>
<dbReference type="GO" id="GO:0016132">
    <property type="term" value="P:brassinosteroid biosynthetic process"/>
    <property type="evidence" value="ECO:0007669"/>
    <property type="project" value="UniProtKB-KW"/>
</dbReference>
<keyword evidence="6" id="KW-0752">Steroid biosynthesis</keyword>
<dbReference type="GO" id="GO:0047751">
    <property type="term" value="F:3-oxo-5-alpha-steroid 4-dehydrogenase (NADP+) activity"/>
    <property type="evidence" value="ECO:0007669"/>
    <property type="project" value="UniProtKB-EC"/>
</dbReference>
<dbReference type="PANTHER" id="PTHR10556:SF43">
    <property type="entry name" value="STEROID 5-ALPHA-REDUCTASE DET2"/>
    <property type="match status" value="1"/>
</dbReference>
<keyword evidence="6" id="KW-1069">Brassinosteroid biosynthesis</keyword>
<sequence length="300" mass="33934">MLSKIPPLLTVNNALMDEQLLFESALLLGMAVAPVIWWTGRKDAAPYGRHHTNSGAGSRAVKAENMIAWNLLTLPTRITWFLMECPCLFFMVPIFCMGRYANLKPPRILAALFLLHYVHRALVYPLRMRPSPKRNFPVIILISGVCFNIYNVYIQARSLSNFRSYPPTWLSSPQFVVGCMIFLFGMVTNVWADSILISLRKSSKGDAHSPASTSPTESSSKMYKIPMGGLFDLVTCPNYLGEIIEWLGWATATWSFAGLVFFVLTVCNLLPRALAHHQWYLINFPTIYPLKRKAIIPFIL</sequence>
<comment type="catalytic activity">
    <reaction evidence="6">
        <text>a 3-oxo-5alpha-steroid + NADP(+) = a 3-oxo-Delta(4)-steroid + NADPH + H(+)</text>
        <dbReference type="Rhea" id="RHEA:54384"/>
        <dbReference type="ChEBI" id="CHEBI:13601"/>
        <dbReference type="ChEBI" id="CHEBI:15378"/>
        <dbReference type="ChEBI" id="CHEBI:47909"/>
        <dbReference type="ChEBI" id="CHEBI:57783"/>
        <dbReference type="ChEBI" id="CHEBI:58349"/>
        <dbReference type="EC" id="1.3.1.22"/>
    </reaction>
</comment>
<comment type="subcellular location">
    <subcellularLocation>
        <location evidence="1">Membrane</location>
        <topology evidence="1">Multi-pass membrane protein</topology>
    </subcellularLocation>
</comment>
<comment type="caution">
    <text evidence="8">The sequence shown here is derived from an EMBL/GenBank/DDBJ whole genome shotgun (WGS) entry which is preliminary data.</text>
</comment>
<feature type="transmembrane region" description="Helical" evidence="6">
    <location>
        <begin position="107"/>
        <end position="124"/>
    </location>
</feature>
<evidence type="ECO:0000259" key="7">
    <source>
        <dbReference type="Pfam" id="PF02544"/>
    </source>
</evidence>